<gene>
    <name evidence="1" type="primary">ORF47</name>
</gene>
<sequence length="101" mass="11659">MSKKQTASAERLGLLHELVCTAIERNFKWYMDNDIPIPASDIAAATKFLKDNEITCDPSDTINIDRLREEMRQAQKENRRIALEGFIAGETDDEMERLYTH</sequence>
<proteinExistence type="predicted"/>
<reference evidence="1 2" key="1">
    <citation type="journal article" date="2015" name="PLoS ONE">
        <title>Investigation of a Large Collection of Pseudomonas aeruginosa Bacteriophages Collected from a Single Environmental Source in Abidjan, Cote d'Ivoire.</title>
        <authorList>
            <person name="Essoh C."/>
            <person name="Latino L."/>
            <person name="Midoux C."/>
            <person name="Blouin Y."/>
            <person name="Loukou G."/>
            <person name="Nguetta S.P."/>
            <person name="Lathro S."/>
            <person name="Cablanmian A."/>
            <person name="Kouassi A.K."/>
            <person name="Vergnaud G."/>
            <person name="Pourcel C."/>
        </authorList>
    </citation>
    <scope>NUCLEOTIDE SEQUENCE [LARGE SCALE GENOMIC DNA]</scope>
    <source>
        <strain evidence="1">Ab05</strain>
    </source>
</reference>
<dbReference type="Proteomes" id="UP000030229">
    <property type="component" value="Segment"/>
</dbReference>
<keyword evidence="2" id="KW-1185">Reference proteome</keyword>
<dbReference type="RefSeq" id="YP_009125745.1">
    <property type="nucleotide sequence ID" value="NC_026602.1"/>
</dbReference>
<dbReference type="OrthoDB" id="18899at10239"/>
<dbReference type="Pfam" id="PF11123">
    <property type="entry name" value="DNA_Packaging_2"/>
    <property type="match status" value="1"/>
</dbReference>
<organism evidence="1 2">
    <name type="scientific">Pseudomonas phage vB_PaeP_PAO1_Ab05</name>
    <dbReference type="NCBI Taxonomy" id="1548902"/>
    <lineage>
        <taxon>Viruses</taxon>
        <taxon>Duplodnaviria</taxon>
        <taxon>Heunggongvirae</taxon>
        <taxon>Uroviricota</taxon>
        <taxon>Caudoviricetes</taxon>
        <taxon>Autographivirales</taxon>
        <taxon>Autoscriptoviridae</taxon>
        <taxon>Krylovirinae</taxon>
        <taxon>Phikmvvirus</taxon>
        <taxon>Phikmvvirus Ab05</taxon>
    </lineage>
</organism>
<dbReference type="GeneID" id="23680647"/>
<accession>A0A0A1IU97</accession>
<evidence type="ECO:0000313" key="2">
    <source>
        <dbReference type="Proteomes" id="UP000030229"/>
    </source>
</evidence>
<dbReference type="InterPro" id="IPR024345">
    <property type="entry name" value="DNA_matur_Phage_T7-like"/>
</dbReference>
<protein>
    <submittedName>
        <fullName evidence="1">Putative terminase, small subunit</fullName>
    </submittedName>
</protein>
<name>A0A0A1IU97_9CAUD</name>
<dbReference type="EMBL" id="LN610574">
    <property type="protein sequence ID" value="CEF89308.1"/>
    <property type="molecule type" value="Genomic_DNA"/>
</dbReference>
<evidence type="ECO:0000313" key="1">
    <source>
        <dbReference type="EMBL" id="CEF89308.1"/>
    </source>
</evidence>
<dbReference type="KEGG" id="vg:23680647"/>